<accession>A0A7G6U183</accession>
<dbReference type="AlphaFoldDB" id="A0A7G6U183"/>
<dbReference type="KEGG" id="trb:HB776_17125"/>
<gene>
    <name evidence="1" type="ORF">HB776_17125</name>
</gene>
<name>A0A7G6U183_9BRAD</name>
<dbReference type="Proteomes" id="UP000515291">
    <property type="component" value="Chromosome"/>
</dbReference>
<evidence type="ECO:0000313" key="1">
    <source>
        <dbReference type="EMBL" id="QND72765.1"/>
    </source>
</evidence>
<sequence length="110" mass="11483">MLQNGLYSIAFNAGLGGSGGAGVVVLCDGVLLGGDSSLLYKGAYSQRDGKFEATVRTSRHANEIPSLFGLDEATLSFAGTIIRGDARGFGASPQVPDIRLEVHLKFRAPI</sequence>
<dbReference type="Gene3D" id="2.40.128.380">
    <property type="entry name" value="T3SS negative regulator GrlR"/>
    <property type="match status" value="1"/>
</dbReference>
<organism evidence="1 2">
    <name type="scientific">Tardiphaga robiniae</name>
    <dbReference type="NCBI Taxonomy" id="943830"/>
    <lineage>
        <taxon>Bacteria</taxon>
        <taxon>Pseudomonadati</taxon>
        <taxon>Pseudomonadota</taxon>
        <taxon>Alphaproteobacteria</taxon>
        <taxon>Hyphomicrobiales</taxon>
        <taxon>Nitrobacteraceae</taxon>
        <taxon>Tardiphaga</taxon>
    </lineage>
</organism>
<evidence type="ECO:0008006" key="3">
    <source>
        <dbReference type="Google" id="ProtNLM"/>
    </source>
</evidence>
<reference evidence="2" key="1">
    <citation type="journal article" date="2020" name="Mol. Plant Microbe">
        <title>Rhizobial microsymbionts of the narrowly endemic Oxytropis species growing in Kamchatka are characterized by significant genetic diversity and possess a set of genes that are associated with T3SS and T6SS secretion systems and can affect the development of symbiosis.</title>
        <authorList>
            <person name="Safronova V."/>
            <person name="Guro P."/>
            <person name="Sazanova A."/>
            <person name="Kuznetsova I."/>
            <person name="Belimov A."/>
            <person name="Yakubov V."/>
            <person name="Chirak E."/>
            <person name="Afonin A."/>
            <person name="Gogolev Y."/>
            <person name="Andronov E."/>
            <person name="Tikhonovich I."/>
        </authorList>
    </citation>
    <scope>NUCLEOTIDE SEQUENCE [LARGE SCALE GENOMIC DNA]</scope>
    <source>
        <strain evidence="2">581</strain>
    </source>
</reference>
<evidence type="ECO:0000313" key="2">
    <source>
        <dbReference type="Proteomes" id="UP000515291"/>
    </source>
</evidence>
<dbReference type="EMBL" id="CP050292">
    <property type="protein sequence ID" value="QND72765.1"/>
    <property type="molecule type" value="Genomic_DNA"/>
</dbReference>
<dbReference type="InterPro" id="IPR043019">
    <property type="entry name" value="GrlR_sf"/>
</dbReference>
<proteinExistence type="predicted"/>
<protein>
    <recommendedName>
        <fullName evidence="3">Type III secretion system (T3SS) negative regulator GrlR</fullName>
    </recommendedName>
</protein>